<proteinExistence type="predicted"/>
<name>A0A1Y1QV33_9GAMM</name>
<keyword evidence="1" id="KW-0472">Membrane</keyword>
<dbReference type="EMBL" id="MTEJ01000033">
    <property type="protein sequence ID" value="OQX14199.1"/>
    <property type="molecule type" value="Genomic_DNA"/>
</dbReference>
<evidence type="ECO:0000313" key="2">
    <source>
        <dbReference type="EMBL" id="OQX14199.1"/>
    </source>
</evidence>
<comment type="caution">
    <text evidence="2">The sequence shown here is derived from an EMBL/GenBank/DDBJ whole genome shotgun (WGS) entry which is preliminary data.</text>
</comment>
<keyword evidence="1" id="KW-0812">Transmembrane</keyword>
<feature type="transmembrane region" description="Helical" evidence="1">
    <location>
        <begin position="27"/>
        <end position="49"/>
    </location>
</feature>
<evidence type="ECO:0000256" key="1">
    <source>
        <dbReference type="SAM" id="Phobius"/>
    </source>
</evidence>
<feature type="transmembrane region" description="Helical" evidence="1">
    <location>
        <begin position="61"/>
        <end position="82"/>
    </location>
</feature>
<evidence type="ECO:0000313" key="3">
    <source>
        <dbReference type="Proteomes" id="UP000192491"/>
    </source>
</evidence>
<reference evidence="2 3" key="1">
    <citation type="submission" date="2017-01" db="EMBL/GenBank/DDBJ databases">
        <title>Novel large sulfur bacteria in the metagenomes of groundwater-fed chemosynthetic microbial mats in the Lake Huron basin.</title>
        <authorList>
            <person name="Sharrar A.M."/>
            <person name="Flood B.E."/>
            <person name="Bailey J.V."/>
            <person name="Jones D.S."/>
            <person name="Biddanda B."/>
            <person name="Ruberg S.A."/>
            <person name="Marcus D.N."/>
            <person name="Dick G.J."/>
        </authorList>
    </citation>
    <scope>NUCLEOTIDE SEQUENCE [LARGE SCALE GENOMIC DNA]</scope>
    <source>
        <strain evidence="2">A8</strain>
    </source>
</reference>
<gene>
    <name evidence="2" type="ORF">BWK73_10090</name>
</gene>
<protein>
    <submittedName>
        <fullName evidence="2">Uncharacterized protein</fullName>
    </submittedName>
</protein>
<accession>A0A1Y1QV33</accession>
<dbReference type="AlphaFoldDB" id="A0A1Y1QV33"/>
<keyword evidence="1" id="KW-1133">Transmembrane helix</keyword>
<sequence>MNNQPTPELRWEHDVTLLTNRFVLFDLFKIMSITYALIVVLFSLLGLLTGEMGLGWQMAQVFAVVVPLIALSLMFIMLVFYVNRMPIRYTLNSKGVTSEILGKRSRWTNRTGIMLGLLSANPTVAGASLLAKSRETTFYHWRDLHKAAYYPDAHTITLFNGWRSVARLHCTPEQYPEVASAVRECLLTRTTERDKTNKKQARA</sequence>
<dbReference type="Proteomes" id="UP000192491">
    <property type="component" value="Unassembled WGS sequence"/>
</dbReference>
<organism evidence="2 3">
    <name type="scientific">Thiothrix lacustris</name>
    <dbReference type="NCBI Taxonomy" id="525917"/>
    <lineage>
        <taxon>Bacteria</taxon>
        <taxon>Pseudomonadati</taxon>
        <taxon>Pseudomonadota</taxon>
        <taxon>Gammaproteobacteria</taxon>
        <taxon>Thiotrichales</taxon>
        <taxon>Thiotrichaceae</taxon>
        <taxon>Thiothrix</taxon>
    </lineage>
</organism>